<feature type="transmembrane region" description="Helical" evidence="7">
    <location>
        <begin position="114"/>
        <end position="135"/>
    </location>
</feature>
<dbReference type="InterPro" id="IPR035906">
    <property type="entry name" value="MetI-like_sf"/>
</dbReference>
<dbReference type="EMBL" id="FWFK01000001">
    <property type="protein sequence ID" value="SLN15608.1"/>
    <property type="molecule type" value="Genomic_DNA"/>
</dbReference>
<dbReference type="Proteomes" id="UP000193570">
    <property type="component" value="Unassembled WGS sequence"/>
</dbReference>
<feature type="transmembrane region" description="Helical" evidence="7">
    <location>
        <begin position="77"/>
        <end position="102"/>
    </location>
</feature>
<evidence type="ECO:0000256" key="1">
    <source>
        <dbReference type="ARBA" id="ARBA00004651"/>
    </source>
</evidence>
<dbReference type="SUPFAM" id="SSF161098">
    <property type="entry name" value="MetI-like"/>
    <property type="match status" value="2"/>
</dbReference>
<proteinExistence type="predicted"/>
<dbReference type="PROSITE" id="PS50928">
    <property type="entry name" value="ABC_TM1"/>
    <property type="match status" value="2"/>
</dbReference>
<evidence type="ECO:0000313" key="10">
    <source>
        <dbReference type="Proteomes" id="UP000193570"/>
    </source>
</evidence>
<comment type="subcellular location">
    <subcellularLocation>
        <location evidence="1">Cell membrane</location>
        <topology evidence="1">Multi-pass membrane protein</topology>
    </subcellularLocation>
</comment>
<evidence type="ECO:0000313" key="9">
    <source>
        <dbReference type="EMBL" id="SLN15608.1"/>
    </source>
</evidence>
<organism evidence="9 10">
    <name type="scientific">Roseivivax jejudonensis</name>
    <dbReference type="NCBI Taxonomy" id="1529041"/>
    <lineage>
        <taxon>Bacteria</taxon>
        <taxon>Pseudomonadati</taxon>
        <taxon>Pseudomonadota</taxon>
        <taxon>Alphaproteobacteria</taxon>
        <taxon>Rhodobacterales</taxon>
        <taxon>Roseobacteraceae</taxon>
        <taxon>Roseivivax</taxon>
    </lineage>
</organism>
<dbReference type="AlphaFoldDB" id="A0A1X6YB08"/>
<keyword evidence="6 7" id="KW-0472">Membrane</keyword>
<evidence type="ECO:0000259" key="8">
    <source>
        <dbReference type="PROSITE" id="PS50928"/>
    </source>
</evidence>
<keyword evidence="5 7" id="KW-1133">Transmembrane helix</keyword>
<dbReference type="Gene3D" id="1.10.3720.10">
    <property type="entry name" value="MetI-like"/>
    <property type="match status" value="2"/>
</dbReference>
<keyword evidence="4 7" id="KW-0812">Transmembrane</keyword>
<evidence type="ECO:0000256" key="4">
    <source>
        <dbReference type="ARBA" id="ARBA00022692"/>
    </source>
</evidence>
<feature type="transmembrane region" description="Helical" evidence="7">
    <location>
        <begin position="47"/>
        <end position="65"/>
    </location>
</feature>
<keyword evidence="3" id="KW-1003">Cell membrane</keyword>
<feature type="transmembrane region" description="Helical" evidence="7">
    <location>
        <begin position="315"/>
        <end position="334"/>
    </location>
</feature>
<feature type="transmembrane region" description="Helical" evidence="7">
    <location>
        <begin position="346"/>
        <end position="367"/>
    </location>
</feature>
<feature type="domain" description="ABC transmembrane type-1" evidence="8">
    <location>
        <begin position="43"/>
        <end position="247"/>
    </location>
</feature>
<feature type="transmembrane region" description="Helical" evidence="7">
    <location>
        <begin position="185"/>
        <end position="206"/>
    </location>
</feature>
<feature type="domain" description="ABC transmembrane type-1" evidence="8">
    <location>
        <begin position="315"/>
        <end position="495"/>
    </location>
</feature>
<feature type="transmembrane region" description="Helical" evidence="7">
    <location>
        <begin position="475"/>
        <end position="495"/>
    </location>
</feature>
<dbReference type="CDD" id="cd06261">
    <property type="entry name" value="TM_PBP2"/>
    <property type="match status" value="2"/>
</dbReference>
<accession>A0A1X6YB08</accession>
<keyword evidence="2" id="KW-0813">Transport</keyword>
<evidence type="ECO:0000256" key="6">
    <source>
        <dbReference type="ARBA" id="ARBA00023136"/>
    </source>
</evidence>
<dbReference type="PANTHER" id="PTHR30183:SF9">
    <property type="entry name" value="THIAMINE TRANSPORT SYSTEM PERMEASE PROTEIN THIP"/>
    <property type="match status" value="1"/>
</dbReference>
<feature type="transmembrane region" description="Helical" evidence="7">
    <location>
        <begin position="226"/>
        <end position="255"/>
    </location>
</feature>
<evidence type="ECO:0000256" key="3">
    <source>
        <dbReference type="ARBA" id="ARBA00022475"/>
    </source>
</evidence>
<evidence type="ECO:0000256" key="2">
    <source>
        <dbReference type="ARBA" id="ARBA00022448"/>
    </source>
</evidence>
<dbReference type="GO" id="GO:0005886">
    <property type="term" value="C:plasma membrane"/>
    <property type="evidence" value="ECO:0007669"/>
    <property type="project" value="UniProtKB-SubCell"/>
</dbReference>
<feature type="transmembrane region" description="Helical" evidence="7">
    <location>
        <begin position="373"/>
        <end position="394"/>
    </location>
</feature>
<dbReference type="GO" id="GO:0055085">
    <property type="term" value="P:transmembrane transport"/>
    <property type="evidence" value="ECO:0007669"/>
    <property type="project" value="InterPro"/>
</dbReference>
<name>A0A1X6YB08_9RHOB</name>
<dbReference type="RefSeq" id="WP_085790255.1">
    <property type="nucleotide sequence ID" value="NZ_FWFK01000001.1"/>
</dbReference>
<dbReference type="InterPro" id="IPR000515">
    <property type="entry name" value="MetI-like"/>
</dbReference>
<feature type="transmembrane region" description="Helical" evidence="7">
    <location>
        <begin position="276"/>
        <end position="295"/>
    </location>
</feature>
<dbReference type="PANTHER" id="PTHR30183">
    <property type="entry name" value="MOLYBDENUM TRANSPORT SYSTEM PERMEASE PROTEIN MODB"/>
    <property type="match status" value="1"/>
</dbReference>
<feature type="transmembrane region" description="Helical" evidence="7">
    <location>
        <begin position="431"/>
        <end position="454"/>
    </location>
</feature>
<gene>
    <name evidence="9" type="primary">cysW_1</name>
    <name evidence="9" type="ORF">ROJ8625_00505</name>
</gene>
<keyword evidence="10" id="KW-1185">Reference proteome</keyword>
<reference evidence="9 10" key="1">
    <citation type="submission" date="2017-03" db="EMBL/GenBank/DDBJ databases">
        <authorList>
            <person name="Afonso C.L."/>
            <person name="Miller P.J."/>
            <person name="Scott M.A."/>
            <person name="Spackman E."/>
            <person name="Goraichik I."/>
            <person name="Dimitrov K.M."/>
            <person name="Suarez D.L."/>
            <person name="Swayne D.E."/>
        </authorList>
    </citation>
    <scope>NUCLEOTIDE SEQUENCE [LARGE SCALE GENOMIC DNA]</scope>
    <source>
        <strain evidence="9 10">CECT 8625</strain>
    </source>
</reference>
<dbReference type="OrthoDB" id="7066776at2"/>
<sequence length="505" mass="52134">MARRPLALIAGGLVAALTLVPVAAVLWRAGGPATFAAGDGQALRFTLWQAAVSAAVSVALAVPVARALARRAFPGRAVLVTLLGAPFILPVIVAVLGLIAVFGNAGILNRGLEALGLPGVTVYGAHGVILAHVFFNLPLATRMILQGWLAIPGERLRLAAALGLGPWQVVRVVEWPMLRRVAPQAAAVIFVICLSSFAVALTLGGGPRATTVELAIYQAMRFEFDLGRAAMLACLQLALAMAAGLAALALSGAAGMGAGLDRTVPRHDAQRAGARFVDTIAIGAAAVFLLTPLALVGGNGAAGLFDLDAPVWRAAGRSVTVALASTALCLLWALPLATRRGEVAGLPGIAVSPLVLGTGLFILARPYVNPVALALPVTAIVNALMALPFALRILRPEAEAVRADYGRLAAALGLSGRVWLIRVFLPRLRRPLGFAAGLTAALSMGDLGVIALFADPERATLPLQVYRLMASYRMEAAQGAALVLLALSLGLFWVFDRGGRVNADA</sequence>
<evidence type="ECO:0000256" key="5">
    <source>
        <dbReference type="ARBA" id="ARBA00022989"/>
    </source>
</evidence>
<protein>
    <submittedName>
        <fullName evidence="9">Sulfate transport system permease protein CysW</fullName>
    </submittedName>
</protein>
<evidence type="ECO:0000256" key="7">
    <source>
        <dbReference type="SAM" id="Phobius"/>
    </source>
</evidence>